<sequence length="187" mass="23159">MIEDKEGRKLEFPFSLFSFKRTKKKDLIENFILDNTDLSNKLEKPISTRYYFLKKRIDKCKRIKFSGIVESYHTERKNTKYNRFSTQIQLILEYINNFKTKRKFKILQYELKELEKINHKIIELNRDRTIMARSLLYGKAYIYREHYDKSLRLEQKRMLTEQISKNRDNINKQPNIDWEKYKIHWEE</sequence>
<reference evidence="1" key="1">
    <citation type="journal article" date="2021" name="J. Phycol.">
        <title>Olisthodiscus represents a new class of Ochrophyta.</title>
        <authorList>
            <person name="Barcyte D."/>
            <person name="Eikrem W."/>
            <person name="Engesmo A."/>
            <person name="Seoane S."/>
            <person name="Wohlmann J."/>
            <person name="Horak A."/>
            <person name="Yurchenko T."/>
            <person name="Elias M."/>
        </authorList>
    </citation>
    <scope>NUCLEOTIDE SEQUENCE</scope>
    <source>
        <strain evidence="1">K-0444</strain>
    </source>
</reference>
<dbReference type="AlphaFoldDB" id="A0A7U0KST5"/>
<dbReference type="RefSeq" id="YP_010152880.1">
    <property type="nucleotide sequence ID" value="NC_057170.1"/>
</dbReference>
<gene>
    <name evidence="1" type="primary">orf187</name>
</gene>
<protein>
    <submittedName>
        <fullName evidence="1">Uncharacterized protein</fullName>
    </submittedName>
</protein>
<organism evidence="1">
    <name type="scientific">Olisthodiscus luteus</name>
    <name type="common">Marine phytoflagellate</name>
    <dbReference type="NCBI Taxonomy" id="83000"/>
    <lineage>
        <taxon>Eukaryota</taxon>
        <taxon>Sar</taxon>
        <taxon>Stramenopiles</taxon>
        <taxon>Ochrophyta</taxon>
        <taxon>Olisthodiscophyceae</taxon>
        <taxon>Olisthodiscaceae</taxon>
        <taxon>Olisthodiscus</taxon>
    </lineage>
</organism>
<evidence type="ECO:0000313" key="1">
    <source>
        <dbReference type="EMBL" id="QQW50541.1"/>
    </source>
</evidence>
<accession>A0A7U0KST5</accession>
<dbReference type="EMBL" id="MT859097">
    <property type="protein sequence ID" value="QQW50541.1"/>
    <property type="molecule type" value="Genomic_DNA"/>
</dbReference>
<name>A0A7U0KST5_OLILU</name>
<geneLocation type="plastid" evidence="1"/>
<proteinExistence type="predicted"/>
<keyword evidence="1" id="KW-0934">Plastid</keyword>
<dbReference type="GeneID" id="67154494"/>